<dbReference type="OrthoDB" id="9178680at2"/>
<organism evidence="3 4">
    <name type="scientific">Aquabacterium commune</name>
    <dbReference type="NCBI Taxonomy" id="70586"/>
    <lineage>
        <taxon>Bacteria</taxon>
        <taxon>Pseudomonadati</taxon>
        <taxon>Pseudomonadota</taxon>
        <taxon>Betaproteobacteria</taxon>
        <taxon>Burkholderiales</taxon>
        <taxon>Aquabacterium</taxon>
    </lineage>
</organism>
<name>A0A4V3CUH7_9BURK</name>
<evidence type="ECO:0000259" key="2">
    <source>
        <dbReference type="Pfam" id="PF11740"/>
    </source>
</evidence>
<reference evidence="3 4" key="1">
    <citation type="submission" date="2019-03" db="EMBL/GenBank/DDBJ databases">
        <title>Genomic Encyclopedia of Type Strains, Phase IV (KMG-IV): sequencing the most valuable type-strain genomes for metagenomic binning, comparative biology and taxonomic classification.</title>
        <authorList>
            <person name="Goeker M."/>
        </authorList>
    </citation>
    <scope>NUCLEOTIDE SEQUENCE [LARGE SCALE GENOMIC DNA]</scope>
    <source>
        <strain evidence="3 4">DSM 11901</strain>
    </source>
</reference>
<feature type="coiled-coil region" evidence="1">
    <location>
        <begin position="285"/>
        <end position="319"/>
    </location>
</feature>
<dbReference type="Pfam" id="PF11740">
    <property type="entry name" value="KfrA_N"/>
    <property type="match status" value="1"/>
</dbReference>
<feature type="coiled-coil region" evidence="1">
    <location>
        <begin position="225"/>
        <end position="259"/>
    </location>
</feature>
<keyword evidence="4" id="KW-1185">Reference proteome</keyword>
<evidence type="ECO:0000313" key="4">
    <source>
        <dbReference type="Proteomes" id="UP000294593"/>
    </source>
</evidence>
<keyword evidence="1" id="KW-0175">Coiled coil</keyword>
<keyword evidence="3" id="KW-0238">DNA-binding</keyword>
<feature type="coiled-coil region" evidence="1">
    <location>
        <begin position="114"/>
        <end position="195"/>
    </location>
</feature>
<evidence type="ECO:0000313" key="3">
    <source>
        <dbReference type="EMBL" id="TDP78678.1"/>
    </source>
</evidence>
<dbReference type="GO" id="GO:0003677">
    <property type="term" value="F:DNA binding"/>
    <property type="evidence" value="ECO:0007669"/>
    <property type="project" value="UniProtKB-KW"/>
</dbReference>
<dbReference type="EMBL" id="SNXW01000020">
    <property type="protein sequence ID" value="TDP78678.1"/>
    <property type="molecule type" value="Genomic_DNA"/>
</dbReference>
<dbReference type="AlphaFoldDB" id="A0A4V3CUH7"/>
<sequence length="338" mass="37569">MSIESEIQAEVEALKARFPETKSLYREVCALLFFRHGITPTANKLYQFVRKGSMSAPSDALTHFWEELRGKAQVQIDHPDLPDALKAATADALQVLWVQATELARGETQVLRVEAKAEVQVAQQEQQREHQRAESAIAQIATLQENLVAASAALRDRDLDLEAERRKHAATAGRSQELQRQISELQGQLERARADFSIELEKGRQAIASADERAAGAQRHALMEVDQERMARARLEKQAEALRSQLVDLEGRRSAQEAESAAAKARLKAELDAARLEVRGQAGVIERHGQAMTQAQQQLAAAQQEVVQHKTEAQTLRALVAQFRPTEKGERSKKAKAT</sequence>
<feature type="domain" description="KfrA N-terminal DNA-binding" evidence="2">
    <location>
        <begin position="28"/>
        <end position="136"/>
    </location>
</feature>
<evidence type="ECO:0000256" key="1">
    <source>
        <dbReference type="SAM" id="Coils"/>
    </source>
</evidence>
<gene>
    <name evidence="3" type="ORF">EV672_12010</name>
</gene>
<accession>A0A4V3CUH7</accession>
<dbReference type="InterPro" id="IPR021104">
    <property type="entry name" value="KfrA_DNA-bd_N"/>
</dbReference>
<protein>
    <submittedName>
        <fullName evidence="3">Plasmid replication DNA-binding protein KfrA</fullName>
    </submittedName>
</protein>
<proteinExistence type="predicted"/>
<comment type="caution">
    <text evidence="3">The sequence shown here is derived from an EMBL/GenBank/DDBJ whole genome shotgun (WGS) entry which is preliminary data.</text>
</comment>
<dbReference type="RefSeq" id="WP_133611344.1">
    <property type="nucleotide sequence ID" value="NZ_SNXW01000020.1"/>
</dbReference>
<dbReference type="Proteomes" id="UP000294593">
    <property type="component" value="Unassembled WGS sequence"/>
</dbReference>